<organism evidence="11 12">
    <name type="scientific">Fasciolopsis buskii</name>
    <dbReference type="NCBI Taxonomy" id="27845"/>
    <lineage>
        <taxon>Eukaryota</taxon>
        <taxon>Metazoa</taxon>
        <taxon>Spiralia</taxon>
        <taxon>Lophotrochozoa</taxon>
        <taxon>Platyhelminthes</taxon>
        <taxon>Trematoda</taxon>
        <taxon>Digenea</taxon>
        <taxon>Plagiorchiida</taxon>
        <taxon>Echinostomata</taxon>
        <taxon>Echinostomatoidea</taxon>
        <taxon>Fasciolidae</taxon>
        <taxon>Fasciolopsis</taxon>
    </lineage>
</organism>
<keyword evidence="7 9" id="KW-0175">Coiled coil</keyword>
<evidence type="ECO:0000313" key="12">
    <source>
        <dbReference type="Proteomes" id="UP000728185"/>
    </source>
</evidence>
<dbReference type="GO" id="GO:0060271">
    <property type="term" value="P:cilium assembly"/>
    <property type="evidence" value="ECO:0007669"/>
    <property type="project" value="TreeGrafter"/>
</dbReference>
<dbReference type="AlphaFoldDB" id="A0A8E0RNP7"/>
<accession>A0A8E0RNP7</accession>
<gene>
    <name evidence="11" type="ORF">FBUS_08689</name>
</gene>
<comment type="similarity">
    <text evidence="2">Belongs to the CEP162 family.</text>
</comment>
<feature type="compositionally biased region" description="Low complexity" evidence="10">
    <location>
        <begin position="118"/>
        <end position="134"/>
    </location>
</feature>
<evidence type="ECO:0000256" key="10">
    <source>
        <dbReference type="SAM" id="MobiDB-lite"/>
    </source>
</evidence>
<dbReference type="Proteomes" id="UP000728185">
    <property type="component" value="Unassembled WGS sequence"/>
</dbReference>
<keyword evidence="6" id="KW-0970">Cilium biogenesis/degradation</keyword>
<comment type="caution">
    <text evidence="11">The sequence shown here is derived from an EMBL/GenBank/DDBJ whole genome shotgun (WGS) entry which is preliminary data.</text>
</comment>
<reference evidence="11" key="1">
    <citation type="submission" date="2019-05" db="EMBL/GenBank/DDBJ databases">
        <title>Annotation for the trematode Fasciolopsis buski.</title>
        <authorList>
            <person name="Choi Y.-J."/>
        </authorList>
    </citation>
    <scope>NUCLEOTIDE SEQUENCE</scope>
    <source>
        <strain evidence="11">HT</strain>
        <tissue evidence="11">Whole worm</tissue>
    </source>
</reference>
<feature type="coiled-coil region" evidence="9">
    <location>
        <begin position="338"/>
        <end position="365"/>
    </location>
</feature>
<evidence type="ECO:0000256" key="6">
    <source>
        <dbReference type="ARBA" id="ARBA00022794"/>
    </source>
</evidence>
<proteinExistence type="inferred from homology"/>
<evidence type="ECO:0000256" key="8">
    <source>
        <dbReference type="ARBA" id="ARBA00023212"/>
    </source>
</evidence>
<dbReference type="GO" id="GO:0005879">
    <property type="term" value="C:axonemal microtubule"/>
    <property type="evidence" value="ECO:0007669"/>
    <property type="project" value="TreeGrafter"/>
</dbReference>
<dbReference type="GO" id="GO:0005814">
    <property type="term" value="C:centriole"/>
    <property type="evidence" value="ECO:0007669"/>
    <property type="project" value="UniProtKB-SubCell"/>
</dbReference>
<feature type="region of interest" description="Disordered" evidence="10">
    <location>
        <begin position="1"/>
        <end position="46"/>
    </location>
</feature>
<dbReference type="PANTHER" id="PTHR34031:SF1">
    <property type="entry name" value="CENTROSOMAL PROTEIN OF 162 KDA"/>
    <property type="match status" value="1"/>
</dbReference>
<dbReference type="OrthoDB" id="2157184at2759"/>
<evidence type="ECO:0000256" key="1">
    <source>
        <dbReference type="ARBA" id="ARBA00004114"/>
    </source>
</evidence>
<keyword evidence="4" id="KW-0963">Cytoplasm</keyword>
<feature type="compositionally biased region" description="Low complexity" evidence="10">
    <location>
        <begin position="13"/>
        <end position="30"/>
    </location>
</feature>
<keyword evidence="12" id="KW-1185">Reference proteome</keyword>
<dbReference type="PANTHER" id="PTHR34031">
    <property type="entry name" value="CENTROSOMAL PROTEIN OF 162 KDA"/>
    <property type="match status" value="1"/>
</dbReference>
<evidence type="ECO:0000256" key="9">
    <source>
        <dbReference type="SAM" id="Coils"/>
    </source>
</evidence>
<evidence type="ECO:0000256" key="2">
    <source>
        <dbReference type="ARBA" id="ARBA00009485"/>
    </source>
</evidence>
<feature type="coiled-coil region" evidence="9">
    <location>
        <begin position="399"/>
        <end position="448"/>
    </location>
</feature>
<evidence type="ECO:0000313" key="11">
    <source>
        <dbReference type="EMBL" id="KAA0184041.1"/>
    </source>
</evidence>
<comment type="subcellular location">
    <subcellularLocation>
        <location evidence="1">Cytoplasm</location>
        <location evidence="1">Cytoskeleton</location>
        <location evidence="1">Microtubule organizing center</location>
        <location evidence="1">Centrosome</location>
        <location evidence="1">Centriole</location>
    </subcellularLocation>
</comment>
<sequence>MKTAKRKVLTGTSVTVPSSSEADSSSWSVVDNKDGGDKHSRSDTSTQAVLSVISHLEHSLDEERKQKCQLEAEMTLLREQQAKREMELRSSYDAELLRLQSAITRFQNSRSSTDQPLRPVTPSRSSSNPSPRLPTAGSATRQPRYVSHTGKENDEVIPLKLEIERQDELIAGFQRENERLYAELKQYKKEYQPSREILETAERLTSENATLRIEIGRLEQESRQRAKRIEGLLQMDHHRDQKERNSARLELHNAEREVRYFLHVHQLHLRIFSATVSALDNSKQLHKLRSKHKQLVETLESERCDNRVEREKMQEIHHDTVEGLRHKLQWYLENQSMVNRDQAKLQNQAKEISKLKEQLGQVQSQSETKDRPTCAFEESGQISGEYYHGSDPIILQHRIKSLEVELEQAQEHEKRAIRTIQQQYETVKHQYEERIKALSENQSEERIRAVKQSVEIQTTDNDSSQNLSSPVSHLRWQTPKIFNLEESHTVHFLLSKLRNQIGNLKHELADRQRTIDEFQRLSSLNSVTSRETQSTQGIMRYTESNQTTFPSRGSVRANPSFHRIRPRQINAVTRR</sequence>
<evidence type="ECO:0000256" key="4">
    <source>
        <dbReference type="ARBA" id="ARBA00022490"/>
    </source>
</evidence>
<keyword evidence="5" id="KW-0493">Microtubule</keyword>
<feature type="compositionally biased region" description="Basic and acidic residues" evidence="10">
    <location>
        <begin position="31"/>
        <end position="42"/>
    </location>
</feature>
<dbReference type="InterPro" id="IPR038774">
    <property type="entry name" value="CEP162-like"/>
</dbReference>
<keyword evidence="8" id="KW-0206">Cytoskeleton</keyword>
<evidence type="ECO:0000256" key="3">
    <source>
        <dbReference type="ARBA" id="ARBA00021406"/>
    </source>
</evidence>
<protein>
    <recommendedName>
        <fullName evidence="3">Centrosomal protein of 162 kDa</fullName>
    </recommendedName>
</protein>
<name>A0A8E0RNP7_9TREM</name>
<feature type="coiled-coil region" evidence="9">
    <location>
        <begin position="163"/>
        <end position="257"/>
    </location>
</feature>
<evidence type="ECO:0000256" key="7">
    <source>
        <dbReference type="ARBA" id="ARBA00023054"/>
    </source>
</evidence>
<feature type="region of interest" description="Disordered" evidence="10">
    <location>
        <begin position="107"/>
        <end position="151"/>
    </location>
</feature>
<dbReference type="EMBL" id="LUCM01011388">
    <property type="protein sequence ID" value="KAA0184041.1"/>
    <property type="molecule type" value="Genomic_DNA"/>
</dbReference>
<evidence type="ECO:0000256" key="5">
    <source>
        <dbReference type="ARBA" id="ARBA00022701"/>
    </source>
</evidence>